<sequence>MIKAIRCSAQSARTTDCRTIFNESRRSGTGNDRRTPVPSHPGYFSAFRTFGLIHDPDSGIVRRKVIFNR</sequence>
<dbReference type="AlphaFoldDB" id="A0A834M9R4"/>
<accession>A0A834M9R4</accession>
<protein>
    <submittedName>
        <fullName evidence="1">Uncharacterized protein</fullName>
    </submittedName>
</protein>
<comment type="caution">
    <text evidence="1">The sequence shown here is derived from an EMBL/GenBank/DDBJ whole genome shotgun (WGS) entry which is preliminary data.</text>
</comment>
<dbReference type="Proteomes" id="UP000625711">
    <property type="component" value="Unassembled WGS sequence"/>
</dbReference>
<evidence type="ECO:0000313" key="2">
    <source>
        <dbReference type="Proteomes" id="UP000625711"/>
    </source>
</evidence>
<reference evidence="1" key="1">
    <citation type="submission" date="2020-08" db="EMBL/GenBank/DDBJ databases">
        <title>Genome sequencing and assembly of the red palm weevil Rhynchophorus ferrugineus.</title>
        <authorList>
            <person name="Dias G.B."/>
            <person name="Bergman C.M."/>
            <person name="Manee M."/>
        </authorList>
    </citation>
    <scope>NUCLEOTIDE SEQUENCE</scope>
    <source>
        <strain evidence="1">AA-2017</strain>
        <tissue evidence="1">Whole larva</tissue>
    </source>
</reference>
<gene>
    <name evidence="1" type="ORF">GWI33_017001</name>
</gene>
<proteinExistence type="predicted"/>
<name>A0A834M9R4_RHYFE</name>
<organism evidence="1 2">
    <name type="scientific">Rhynchophorus ferrugineus</name>
    <name type="common">Red palm weevil</name>
    <name type="synonym">Curculio ferrugineus</name>
    <dbReference type="NCBI Taxonomy" id="354439"/>
    <lineage>
        <taxon>Eukaryota</taxon>
        <taxon>Metazoa</taxon>
        <taxon>Ecdysozoa</taxon>
        <taxon>Arthropoda</taxon>
        <taxon>Hexapoda</taxon>
        <taxon>Insecta</taxon>
        <taxon>Pterygota</taxon>
        <taxon>Neoptera</taxon>
        <taxon>Endopterygota</taxon>
        <taxon>Coleoptera</taxon>
        <taxon>Polyphaga</taxon>
        <taxon>Cucujiformia</taxon>
        <taxon>Curculionidae</taxon>
        <taxon>Dryophthorinae</taxon>
        <taxon>Rhynchophorus</taxon>
    </lineage>
</organism>
<keyword evidence="2" id="KW-1185">Reference proteome</keyword>
<dbReference type="EMBL" id="JAACXV010014148">
    <property type="protein sequence ID" value="KAF7270014.1"/>
    <property type="molecule type" value="Genomic_DNA"/>
</dbReference>
<evidence type="ECO:0000313" key="1">
    <source>
        <dbReference type="EMBL" id="KAF7270014.1"/>
    </source>
</evidence>